<sequence>MPRKPRGVRRKSPLWARLSLAAGIVLMLPSGTAITVLTVAEHQVNAALPDQDLLGSAKGTGAKKHADVKGAKNILLASLDTRPSWTKSHEPSRSDSIIILHIPADHTTAYMLSIPRDTLIDIPAFDNGAQKYGGGQNKINSAFAYGSRGLDGDKAIQEGTKLLAQTVTNKFGIQLDGAAIIDFSGFKQVLQVLGKVCMYVDENVTSIHVGKDKNGKFAVPYKTDSAGANARKISGVTPNKYTIGNHCFTPVEALDYARQRDLLSKGDGDYGRQRHQQQLLKAIMKTAASKGLNSPTKLPGLLSAIGKAMVVDGGGVSLEDWVLSMSTIKPDDMITLKTNADSGGFRTVPKDQTPPGVGSSQYLDDESLKMFAAAKNDTLGQFVLTHPTWLAST</sequence>
<keyword evidence="4" id="KW-1185">Reference proteome</keyword>
<dbReference type="Proteomes" id="UP001602245">
    <property type="component" value="Unassembled WGS sequence"/>
</dbReference>
<name>A0ABW6WKT8_9ACTN</name>
<evidence type="ECO:0000256" key="1">
    <source>
        <dbReference type="ARBA" id="ARBA00006068"/>
    </source>
</evidence>
<dbReference type="Gene3D" id="3.40.630.190">
    <property type="entry name" value="LCP protein"/>
    <property type="match status" value="1"/>
</dbReference>
<gene>
    <name evidence="3" type="ORF">ACFY35_27295</name>
</gene>
<evidence type="ECO:0000259" key="2">
    <source>
        <dbReference type="Pfam" id="PF03816"/>
    </source>
</evidence>
<evidence type="ECO:0000313" key="3">
    <source>
        <dbReference type="EMBL" id="MFF5293155.1"/>
    </source>
</evidence>
<organism evidence="3 4">
    <name type="scientific">Paractinoplanes globisporus</name>
    <dbReference type="NCBI Taxonomy" id="113565"/>
    <lineage>
        <taxon>Bacteria</taxon>
        <taxon>Bacillati</taxon>
        <taxon>Actinomycetota</taxon>
        <taxon>Actinomycetes</taxon>
        <taxon>Micromonosporales</taxon>
        <taxon>Micromonosporaceae</taxon>
        <taxon>Paractinoplanes</taxon>
    </lineage>
</organism>
<dbReference type="Pfam" id="PF03816">
    <property type="entry name" value="LytR_cpsA_psr"/>
    <property type="match status" value="1"/>
</dbReference>
<dbReference type="EMBL" id="JBIAZU010000005">
    <property type="protein sequence ID" value="MFF5293155.1"/>
    <property type="molecule type" value="Genomic_DNA"/>
</dbReference>
<dbReference type="RefSeq" id="WP_026205865.1">
    <property type="nucleotide sequence ID" value="NZ_JBIAZU010000005.1"/>
</dbReference>
<dbReference type="PANTHER" id="PTHR33392:SF6">
    <property type="entry name" value="POLYISOPRENYL-TEICHOIC ACID--PEPTIDOGLYCAN TEICHOIC ACID TRANSFERASE TAGU"/>
    <property type="match status" value="1"/>
</dbReference>
<proteinExistence type="inferred from homology"/>
<dbReference type="InterPro" id="IPR050922">
    <property type="entry name" value="LytR/CpsA/Psr_CW_biosynth"/>
</dbReference>
<evidence type="ECO:0000313" key="4">
    <source>
        <dbReference type="Proteomes" id="UP001602245"/>
    </source>
</evidence>
<comment type="similarity">
    <text evidence="1">Belongs to the LytR/CpsA/Psr (LCP) family.</text>
</comment>
<dbReference type="InterPro" id="IPR004474">
    <property type="entry name" value="LytR_CpsA_psr"/>
</dbReference>
<accession>A0ABW6WKT8</accession>
<dbReference type="PANTHER" id="PTHR33392">
    <property type="entry name" value="POLYISOPRENYL-TEICHOIC ACID--PEPTIDOGLYCAN TEICHOIC ACID TRANSFERASE TAGU"/>
    <property type="match status" value="1"/>
</dbReference>
<feature type="domain" description="Cell envelope-related transcriptional attenuator" evidence="2">
    <location>
        <begin position="93"/>
        <end position="288"/>
    </location>
</feature>
<protein>
    <submittedName>
        <fullName evidence="3">LCP family protein</fullName>
    </submittedName>
</protein>
<comment type="caution">
    <text evidence="3">The sequence shown here is derived from an EMBL/GenBank/DDBJ whole genome shotgun (WGS) entry which is preliminary data.</text>
</comment>
<reference evidence="3 4" key="1">
    <citation type="submission" date="2024-10" db="EMBL/GenBank/DDBJ databases">
        <title>The Natural Products Discovery Center: Release of the First 8490 Sequenced Strains for Exploring Actinobacteria Biosynthetic Diversity.</title>
        <authorList>
            <person name="Kalkreuter E."/>
            <person name="Kautsar S.A."/>
            <person name="Yang D."/>
            <person name="Bader C.D."/>
            <person name="Teijaro C.N."/>
            <person name="Fluegel L."/>
            <person name="Davis C.M."/>
            <person name="Simpson J.R."/>
            <person name="Lauterbach L."/>
            <person name="Steele A.D."/>
            <person name="Gui C."/>
            <person name="Meng S."/>
            <person name="Li G."/>
            <person name="Viehrig K."/>
            <person name="Ye F."/>
            <person name="Su P."/>
            <person name="Kiefer A.F."/>
            <person name="Nichols A."/>
            <person name="Cepeda A.J."/>
            <person name="Yan W."/>
            <person name="Fan B."/>
            <person name="Jiang Y."/>
            <person name="Adhikari A."/>
            <person name="Zheng C.-J."/>
            <person name="Schuster L."/>
            <person name="Cowan T.M."/>
            <person name="Smanski M.J."/>
            <person name="Chevrette M.G."/>
            <person name="De Carvalho L.P.S."/>
            <person name="Shen B."/>
        </authorList>
    </citation>
    <scope>NUCLEOTIDE SEQUENCE [LARGE SCALE GENOMIC DNA]</scope>
    <source>
        <strain evidence="3 4">NPDC000087</strain>
    </source>
</reference>